<sequence length="321" mass="35939">MSKIKNLLSKIFKRKPNETATPHQTSATQASEAGIDSPKTSIANDRHIELPQGSRAVTDKIDSYNDLFVRTINPSFKDGNPALGSHFKSTFDTFCVAAAAGWYPKQKVQHYLCLAKDIGIARFKQRLVEPDRPFLTPLDGDLVELCGSETCDYTDSNTWLNTYYCALLMRDIEAINSLAQVTPEIFAQATIPSDGFDLAFVALLKGIFQQDSDIVYLLRTALISEVDGTPEREKLANHLLEPLLPVIRCIFTPDADAEFNEKMQEAVQMHKQYWKDDKSAPEGWIALPLTALAALAKARNGWQLDFETDYIPQWLVDGDFS</sequence>
<keyword evidence="3" id="KW-1185">Reference proteome</keyword>
<evidence type="ECO:0000313" key="3">
    <source>
        <dbReference type="Proteomes" id="UP001201549"/>
    </source>
</evidence>
<evidence type="ECO:0000256" key="1">
    <source>
        <dbReference type="SAM" id="MobiDB-lite"/>
    </source>
</evidence>
<dbReference type="RefSeq" id="WP_238894238.1">
    <property type="nucleotide sequence ID" value="NZ_JAKOGG010000001.1"/>
</dbReference>
<dbReference type="InterPro" id="IPR029074">
    <property type="entry name" value="Imm49"/>
</dbReference>
<accession>A0ABT2FF59</accession>
<reference evidence="3" key="1">
    <citation type="submission" date="2023-07" db="EMBL/GenBank/DDBJ databases">
        <title>Shewanella mangrovi sp. nov., an acetaldehyde- degrading bacterium isolated from mangrove sediment.</title>
        <authorList>
            <person name="Liu Y."/>
        </authorList>
    </citation>
    <scope>NUCLEOTIDE SEQUENCE [LARGE SCALE GENOMIC DNA]</scope>
    <source>
        <strain evidence="3">C32</strain>
    </source>
</reference>
<evidence type="ECO:0000313" key="2">
    <source>
        <dbReference type="EMBL" id="MCS4554915.1"/>
    </source>
</evidence>
<protein>
    <submittedName>
        <fullName evidence="2">Immunity 49 family protein</fullName>
    </submittedName>
</protein>
<feature type="compositionally biased region" description="Polar residues" evidence="1">
    <location>
        <begin position="18"/>
        <end position="31"/>
    </location>
</feature>
<organism evidence="2 3">
    <name type="scientific">Shewanella electrica</name>
    <dbReference type="NCBI Taxonomy" id="515560"/>
    <lineage>
        <taxon>Bacteria</taxon>
        <taxon>Pseudomonadati</taxon>
        <taxon>Pseudomonadota</taxon>
        <taxon>Gammaproteobacteria</taxon>
        <taxon>Alteromonadales</taxon>
        <taxon>Shewanellaceae</taxon>
        <taxon>Shewanella</taxon>
    </lineage>
</organism>
<feature type="region of interest" description="Disordered" evidence="1">
    <location>
        <begin position="13"/>
        <end position="46"/>
    </location>
</feature>
<proteinExistence type="predicted"/>
<dbReference type="Pfam" id="PF15575">
    <property type="entry name" value="Imm49"/>
    <property type="match status" value="1"/>
</dbReference>
<gene>
    <name evidence="2" type="ORF">L9G74_00505</name>
</gene>
<comment type="caution">
    <text evidence="2">The sequence shown here is derived from an EMBL/GenBank/DDBJ whole genome shotgun (WGS) entry which is preliminary data.</text>
</comment>
<dbReference type="Proteomes" id="UP001201549">
    <property type="component" value="Unassembled WGS sequence"/>
</dbReference>
<dbReference type="EMBL" id="JAKOGG010000001">
    <property type="protein sequence ID" value="MCS4554915.1"/>
    <property type="molecule type" value="Genomic_DNA"/>
</dbReference>
<name>A0ABT2FF59_9GAMM</name>